<feature type="transmembrane region" description="Helical" evidence="1">
    <location>
        <begin position="12"/>
        <end position="36"/>
    </location>
</feature>
<keyword evidence="1" id="KW-0812">Transmembrane</keyword>
<comment type="caution">
    <text evidence="2">The sequence shown here is derived from an EMBL/GenBank/DDBJ whole genome shotgun (WGS) entry which is preliminary data.</text>
</comment>
<keyword evidence="1" id="KW-0472">Membrane</keyword>
<dbReference type="Proteomes" id="UP001597459">
    <property type="component" value="Unassembled WGS sequence"/>
</dbReference>
<dbReference type="EMBL" id="JBHULX010000001">
    <property type="protein sequence ID" value="MFD2589687.1"/>
    <property type="molecule type" value="Genomic_DNA"/>
</dbReference>
<evidence type="ECO:0000313" key="2">
    <source>
        <dbReference type="EMBL" id="MFD2589687.1"/>
    </source>
</evidence>
<keyword evidence="3" id="KW-1185">Reference proteome</keyword>
<evidence type="ECO:0000256" key="1">
    <source>
        <dbReference type="SAM" id="Phobius"/>
    </source>
</evidence>
<dbReference type="RefSeq" id="WP_378297933.1">
    <property type="nucleotide sequence ID" value="NZ_JBHULX010000001.1"/>
</dbReference>
<protein>
    <submittedName>
        <fullName evidence="2">Uncharacterized protein</fullName>
    </submittedName>
</protein>
<name>A0ABW5N264_9FLAO</name>
<feature type="transmembrane region" description="Helical" evidence="1">
    <location>
        <begin position="152"/>
        <end position="176"/>
    </location>
</feature>
<proteinExistence type="predicted"/>
<gene>
    <name evidence="2" type="ORF">ACFSTE_02525</name>
</gene>
<reference evidence="3" key="1">
    <citation type="journal article" date="2019" name="Int. J. Syst. Evol. Microbiol.">
        <title>The Global Catalogue of Microorganisms (GCM) 10K type strain sequencing project: providing services to taxonomists for standard genome sequencing and annotation.</title>
        <authorList>
            <consortium name="The Broad Institute Genomics Platform"/>
            <consortium name="The Broad Institute Genome Sequencing Center for Infectious Disease"/>
            <person name="Wu L."/>
            <person name="Ma J."/>
        </authorList>
    </citation>
    <scope>NUCLEOTIDE SEQUENCE [LARGE SCALE GENOMIC DNA]</scope>
    <source>
        <strain evidence="3">KCTC 42423</strain>
    </source>
</reference>
<feature type="transmembrane region" description="Helical" evidence="1">
    <location>
        <begin position="117"/>
        <end position="140"/>
    </location>
</feature>
<evidence type="ECO:0000313" key="3">
    <source>
        <dbReference type="Proteomes" id="UP001597459"/>
    </source>
</evidence>
<keyword evidence="1" id="KW-1133">Transmembrane helix</keyword>
<organism evidence="2 3">
    <name type="scientific">Aquimarina hainanensis</name>
    <dbReference type="NCBI Taxonomy" id="1578017"/>
    <lineage>
        <taxon>Bacteria</taxon>
        <taxon>Pseudomonadati</taxon>
        <taxon>Bacteroidota</taxon>
        <taxon>Flavobacteriia</taxon>
        <taxon>Flavobacteriales</taxon>
        <taxon>Flavobacteriaceae</taxon>
        <taxon>Aquimarina</taxon>
    </lineage>
</organism>
<sequence>MKNQTQITETKKILIAILMVIGAVIIFTAPLLHIVFPKKPEYQVNFEDKINKFNKIKDAELCDLKEKQLKGIITPLEYIEQAESFQVDRETQTALLNYQLKNLINDNRIFGFKNMRIFLIGFGIRLPYIFFSTIILFFFLYSRDKLKSNIYLYHSVRILYTISFLISFYMTIWFLLPRDLPVTLYHLLIGTLSVLSTISSILIIKYYYNKKSNFIILAHKVKELIHFITKSRRTTLDLAITASHANPKLKNDISSKLVEYDKELNETMKRIIDEVKEVKN</sequence>
<accession>A0ABW5N264</accession>
<feature type="transmembrane region" description="Helical" evidence="1">
    <location>
        <begin position="182"/>
        <end position="204"/>
    </location>
</feature>